<dbReference type="EMBL" id="FNAI01000029">
    <property type="protein sequence ID" value="SDF76978.1"/>
    <property type="molecule type" value="Genomic_DNA"/>
</dbReference>
<dbReference type="Proteomes" id="UP000199072">
    <property type="component" value="Unassembled WGS sequence"/>
</dbReference>
<protein>
    <submittedName>
        <fullName evidence="1">Uncharacterized protein</fullName>
    </submittedName>
</protein>
<evidence type="ECO:0000313" key="1">
    <source>
        <dbReference type="EMBL" id="SDF76978.1"/>
    </source>
</evidence>
<name>A0A1G7NSB1_9SPHI</name>
<dbReference type="AlphaFoldDB" id="A0A1G7NSB1"/>
<gene>
    <name evidence="1" type="ORF">SAMN05216464_12926</name>
</gene>
<keyword evidence="2" id="KW-1185">Reference proteome</keyword>
<accession>A0A1G7NSB1</accession>
<proteinExistence type="predicted"/>
<organism evidence="1 2">
    <name type="scientific">Mucilaginibacter pineti</name>
    <dbReference type="NCBI Taxonomy" id="1391627"/>
    <lineage>
        <taxon>Bacteria</taxon>
        <taxon>Pseudomonadati</taxon>
        <taxon>Bacteroidota</taxon>
        <taxon>Sphingobacteriia</taxon>
        <taxon>Sphingobacteriales</taxon>
        <taxon>Sphingobacteriaceae</taxon>
        <taxon>Mucilaginibacter</taxon>
    </lineage>
</organism>
<reference evidence="1 2" key="1">
    <citation type="submission" date="2016-10" db="EMBL/GenBank/DDBJ databases">
        <authorList>
            <person name="de Groot N.N."/>
        </authorList>
    </citation>
    <scope>NUCLEOTIDE SEQUENCE [LARGE SCALE GENOMIC DNA]</scope>
    <source>
        <strain evidence="1 2">47C3B</strain>
    </source>
</reference>
<sequence>MQSLLLPYIMETKTHTPQPDFSSLTAIMKRFNEVPYSQFQTELNDHFDRNYSSAAEKLDPEQQAAALELKRNIMQLANDLFGQADAVEQCKDLLK</sequence>
<evidence type="ECO:0000313" key="2">
    <source>
        <dbReference type="Proteomes" id="UP000199072"/>
    </source>
</evidence>
<dbReference type="STRING" id="1391627.SAMN05216464_12926"/>